<proteinExistence type="predicted"/>
<dbReference type="RefSeq" id="WP_136878576.1">
    <property type="nucleotide sequence ID" value="NZ_SWBO01000021.1"/>
</dbReference>
<gene>
    <name evidence="1" type="ORF">FA045_18560</name>
</gene>
<dbReference type="OrthoDB" id="7876517at2"/>
<dbReference type="Proteomes" id="UP000310477">
    <property type="component" value="Unassembled WGS sequence"/>
</dbReference>
<reference evidence="1 2" key="1">
    <citation type="submission" date="2019-04" db="EMBL/GenBank/DDBJ databases">
        <title>Pedobacter sp. AR-2-6 sp. nov., isolated from Arctic soil.</title>
        <authorList>
            <person name="Dahal R.H."/>
            <person name="Kim D.-U."/>
        </authorList>
    </citation>
    <scope>NUCLEOTIDE SEQUENCE [LARGE SCALE GENOMIC DNA]</scope>
    <source>
        <strain evidence="1 2">AR-2-6</strain>
    </source>
</reference>
<evidence type="ECO:0000313" key="2">
    <source>
        <dbReference type="Proteomes" id="UP000310477"/>
    </source>
</evidence>
<keyword evidence="2" id="KW-1185">Reference proteome</keyword>
<protein>
    <submittedName>
        <fullName evidence="1">Uncharacterized protein</fullName>
    </submittedName>
</protein>
<dbReference type="EMBL" id="SWBO01000021">
    <property type="protein sequence ID" value="TKB96178.1"/>
    <property type="molecule type" value="Genomic_DNA"/>
</dbReference>
<sequence length="230" mass="26559">MEYYSLHYGIKNIGRTSFPQAQDIEMESDRKVTDKDFIWNVEGNAFPDFNPYIGTLVLRNGAAVTDFISSAIISVGFVCSGKVQEIIANYDTANIQYYEVGIKHKELYHPNYKLLHCVNSYTERVDFTNSIFRKTRVENNTKVGEVVAIGSIGQFRALYEELRKNRYGDWTSLVPVNIKFKNDYYPEHDIFTVWGITNKTYISARLRTAFEKGKVTGVMYDFDGEHTDFQ</sequence>
<accession>A0A4U1BVH4</accession>
<evidence type="ECO:0000313" key="1">
    <source>
        <dbReference type="EMBL" id="TKB96178.1"/>
    </source>
</evidence>
<organism evidence="1 2">
    <name type="scientific">Pedobacter cryotolerans</name>
    <dbReference type="NCBI Taxonomy" id="2571270"/>
    <lineage>
        <taxon>Bacteria</taxon>
        <taxon>Pseudomonadati</taxon>
        <taxon>Bacteroidota</taxon>
        <taxon>Sphingobacteriia</taxon>
        <taxon>Sphingobacteriales</taxon>
        <taxon>Sphingobacteriaceae</taxon>
        <taxon>Pedobacter</taxon>
    </lineage>
</organism>
<name>A0A4U1BVH4_9SPHI</name>
<dbReference type="AlphaFoldDB" id="A0A4U1BVH4"/>
<comment type="caution">
    <text evidence="1">The sequence shown here is derived from an EMBL/GenBank/DDBJ whole genome shotgun (WGS) entry which is preliminary data.</text>
</comment>